<evidence type="ECO:0000256" key="4">
    <source>
        <dbReference type="ARBA" id="ARBA00022777"/>
    </source>
</evidence>
<evidence type="ECO:0000256" key="3">
    <source>
        <dbReference type="ARBA" id="ARBA00022679"/>
    </source>
</evidence>
<dbReference type="InterPro" id="IPR003660">
    <property type="entry name" value="HAMP_dom"/>
</dbReference>
<dbReference type="PANTHER" id="PTHR34220">
    <property type="entry name" value="SENSOR HISTIDINE KINASE YPDA"/>
    <property type="match status" value="1"/>
</dbReference>
<sequence length="576" mass="65489">MKALYKWFAYKLPIRSKLLISFSILVMVPILVLGIYSYQQSKENTERQIRSTMESNLTRLTSELDTRFQREGSTVRFLAYNLTFRNALENSGHNASTMAQVMNTSVEPTFWYFIAGDAYVKGMEVYSTKVRDKIGNFLLPVDDTVSQQAWYQQALDSYATHWTYDGTEICANRAILDTNSSSEVIAVLRMFCYPASLLDATDSMNYLDNGIRIVDENGQTVYARNSGVDALDEAVRLLAEDGSETAALEQGMLYKSRMEVSDWSIYYYLDKANITKELQPILNTTILVVLICLFLSIAVINLLATALTRRILKLQEYAEYVAEGHLDKELSTTDTDEIGVVTNSMGQMTHRLNDMIHQVYTMEIEKKASELRALQAMINPHFLYNSLSNIKWKALRSGNDDISEITGLLAKFYRTCLNNGQPLTTVRSELENIKAYVRIQQLTHDNGFDAEYDIEESQLDYRMLNFMLQPIVENAVKHGLEYEEEDGKGHIRIECRGEDEFIVFRVINNGGAIDLQKVAEVMRTPGTGYGIYNICERIELYYGSGSGLFPSITEDGETCFTLKLNRTLEKETPTEA</sequence>
<feature type="domain" description="HAMP" evidence="6">
    <location>
        <begin position="305"/>
        <end position="357"/>
    </location>
</feature>
<dbReference type="EMBL" id="FUYF01000008">
    <property type="protein sequence ID" value="SKA87104.1"/>
    <property type="molecule type" value="Genomic_DNA"/>
</dbReference>
<evidence type="ECO:0000256" key="5">
    <source>
        <dbReference type="SAM" id="Phobius"/>
    </source>
</evidence>
<evidence type="ECO:0000313" key="7">
    <source>
        <dbReference type="EMBL" id="SKA87104.1"/>
    </source>
</evidence>
<dbReference type="Gene3D" id="3.30.565.10">
    <property type="entry name" value="Histidine kinase-like ATPase, C-terminal domain"/>
    <property type="match status" value="1"/>
</dbReference>
<evidence type="ECO:0000256" key="1">
    <source>
        <dbReference type="ARBA" id="ARBA00004370"/>
    </source>
</evidence>
<dbReference type="Pfam" id="PF00672">
    <property type="entry name" value="HAMP"/>
    <property type="match status" value="1"/>
</dbReference>
<reference evidence="7 8" key="1">
    <citation type="submission" date="2017-02" db="EMBL/GenBank/DDBJ databases">
        <authorList>
            <person name="Peterson S.W."/>
        </authorList>
    </citation>
    <scope>NUCLEOTIDE SEQUENCE [LARGE SCALE GENOMIC DNA]</scope>
    <source>
        <strain evidence="7 8">ATCC 27749</strain>
    </source>
</reference>
<feature type="transmembrane region" description="Helical" evidence="5">
    <location>
        <begin position="18"/>
        <end position="38"/>
    </location>
</feature>
<evidence type="ECO:0000259" key="6">
    <source>
        <dbReference type="PROSITE" id="PS50885"/>
    </source>
</evidence>
<dbReference type="OrthoDB" id="138378at2"/>
<dbReference type="STRING" id="745368.SAMN02745178_01685"/>
<dbReference type="Proteomes" id="UP000190286">
    <property type="component" value="Unassembled WGS sequence"/>
</dbReference>
<dbReference type="InterPro" id="IPR003594">
    <property type="entry name" value="HATPase_dom"/>
</dbReference>
<dbReference type="Gene3D" id="6.10.340.10">
    <property type="match status" value="1"/>
</dbReference>
<evidence type="ECO:0000313" key="8">
    <source>
        <dbReference type="Proteomes" id="UP000190286"/>
    </source>
</evidence>
<proteinExistence type="predicted"/>
<dbReference type="SMART" id="SM00304">
    <property type="entry name" value="HAMP"/>
    <property type="match status" value="1"/>
</dbReference>
<protein>
    <submittedName>
        <fullName evidence="7">Two-component system, sensor histidine kinase YesM</fullName>
    </submittedName>
</protein>
<dbReference type="GeneID" id="93338143"/>
<dbReference type="PANTHER" id="PTHR34220:SF7">
    <property type="entry name" value="SENSOR HISTIDINE KINASE YPDA"/>
    <property type="match status" value="1"/>
</dbReference>
<organism evidence="7 8">
    <name type="scientific">Gemmiger formicilis</name>
    <dbReference type="NCBI Taxonomy" id="745368"/>
    <lineage>
        <taxon>Bacteria</taxon>
        <taxon>Bacillati</taxon>
        <taxon>Bacillota</taxon>
        <taxon>Clostridia</taxon>
        <taxon>Eubacteriales</taxon>
        <taxon>Gemmiger</taxon>
    </lineage>
</organism>
<name>A0A1T4XC26_9FIRM</name>
<dbReference type="InterPro" id="IPR010559">
    <property type="entry name" value="Sig_transdc_His_kin_internal"/>
</dbReference>
<keyword evidence="4 7" id="KW-0418">Kinase</keyword>
<comment type="subcellular location">
    <subcellularLocation>
        <location evidence="1">Membrane</location>
    </subcellularLocation>
</comment>
<dbReference type="SUPFAM" id="SSF55874">
    <property type="entry name" value="ATPase domain of HSP90 chaperone/DNA topoisomerase II/histidine kinase"/>
    <property type="match status" value="1"/>
</dbReference>
<dbReference type="InterPro" id="IPR050640">
    <property type="entry name" value="Bact_2-comp_sensor_kinase"/>
</dbReference>
<dbReference type="Pfam" id="PF02518">
    <property type="entry name" value="HATPase_c"/>
    <property type="match status" value="1"/>
</dbReference>
<evidence type="ECO:0000256" key="2">
    <source>
        <dbReference type="ARBA" id="ARBA00022553"/>
    </source>
</evidence>
<dbReference type="GO" id="GO:0016020">
    <property type="term" value="C:membrane"/>
    <property type="evidence" value="ECO:0007669"/>
    <property type="project" value="UniProtKB-SubCell"/>
</dbReference>
<dbReference type="PROSITE" id="PS50885">
    <property type="entry name" value="HAMP"/>
    <property type="match status" value="1"/>
</dbReference>
<dbReference type="SUPFAM" id="SSF158472">
    <property type="entry name" value="HAMP domain-like"/>
    <property type="match status" value="1"/>
</dbReference>
<dbReference type="InterPro" id="IPR036890">
    <property type="entry name" value="HATPase_C_sf"/>
</dbReference>
<dbReference type="AlphaFoldDB" id="A0A1T4XC26"/>
<dbReference type="CDD" id="cd06225">
    <property type="entry name" value="HAMP"/>
    <property type="match status" value="1"/>
</dbReference>
<keyword evidence="8" id="KW-1185">Reference proteome</keyword>
<keyword evidence="5" id="KW-0812">Transmembrane</keyword>
<gene>
    <name evidence="7" type="ORF">SAMN02745178_01685</name>
</gene>
<dbReference type="SMART" id="SM00387">
    <property type="entry name" value="HATPase_c"/>
    <property type="match status" value="1"/>
</dbReference>
<dbReference type="Pfam" id="PF06580">
    <property type="entry name" value="His_kinase"/>
    <property type="match status" value="1"/>
</dbReference>
<dbReference type="RefSeq" id="WP_078784601.1">
    <property type="nucleotide sequence ID" value="NZ_FUYF01000008.1"/>
</dbReference>
<keyword evidence="3" id="KW-0808">Transferase</keyword>
<feature type="transmembrane region" description="Helical" evidence="5">
    <location>
        <begin position="281"/>
        <end position="304"/>
    </location>
</feature>
<accession>A0A1T4XC26</accession>
<keyword evidence="5" id="KW-0472">Membrane</keyword>
<keyword evidence="5" id="KW-1133">Transmembrane helix</keyword>
<dbReference type="GO" id="GO:0000155">
    <property type="term" value="F:phosphorelay sensor kinase activity"/>
    <property type="evidence" value="ECO:0007669"/>
    <property type="project" value="InterPro"/>
</dbReference>
<keyword evidence="2" id="KW-0597">Phosphoprotein</keyword>